<proteinExistence type="predicted"/>
<evidence type="ECO:0000256" key="4">
    <source>
        <dbReference type="ARBA" id="ARBA00022741"/>
    </source>
</evidence>
<dbReference type="InterPro" id="IPR011009">
    <property type="entry name" value="Kinase-like_dom_sf"/>
</dbReference>
<reference evidence="10 11" key="1">
    <citation type="submission" date="2019-08" db="EMBL/GenBank/DDBJ databases">
        <authorList>
            <person name="Dhanesh K."/>
            <person name="Kumar G."/>
            <person name="Sasikala C."/>
            <person name="Venkata Ramana C."/>
        </authorList>
    </citation>
    <scope>NUCLEOTIDE SEQUENCE [LARGE SCALE GENOMIC DNA]</scope>
    <source>
        <strain evidence="10 11">JC645</strain>
    </source>
</reference>
<feature type="domain" description="Protein kinase" evidence="9">
    <location>
        <begin position="110"/>
        <end position="371"/>
    </location>
</feature>
<dbReference type="Gene3D" id="1.10.510.10">
    <property type="entry name" value="Transferase(Phosphotransferase) domain 1"/>
    <property type="match status" value="1"/>
</dbReference>
<keyword evidence="5 10" id="KW-0418">Kinase</keyword>
<dbReference type="EMBL" id="VWOX01000006">
    <property type="protein sequence ID" value="KAA5543181.1"/>
    <property type="molecule type" value="Genomic_DNA"/>
</dbReference>
<evidence type="ECO:0000256" key="3">
    <source>
        <dbReference type="ARBA" id="ARBA00022679"/>
    </source>
</evidence>
<sequence>MSASDETQFLPPQNGPGRRPPEPPSGDVANDPRGAAAEDFRQEDEDALDAILADYLQRLEDGQTPDPAQYLRQHPEYADELRSFFRNHHWIGDTPEPPPTSLCGSEIGSYQIESEIARGGMGVVYRARQKGLERPVAVKLISNGVLASDEERRRFRIEAEAAARLDHPGIISIYEIGTCNGHEYFSMALVEGPTLQSYVDQRCLDDAGAATMVRDVARAVGYAHRCGIIHRDLKPANILVNREGRPLVADFGLAKWNREGTMLTRTGQVLGTPNYMSPEQASGRDEIGMATDVYSLGAILYALLTGVPPHTGNGFAEVLRSVMQDEPCPPRSYRSGVSRELENVCLKAMRREVNGRYPNADALADDLDRFLSGETTSAASSGLIERVAREIGRDQHRDQFQEWHGTLLFLGLVIFVAHVVIFVLLQLDLPNIVAYWMPRLTMLTVIIGTIYYARDRSLSPRSIAERPVWSIWLGYLCALAVVNVLLILGDVNQKALFPLASALSGFAFIAMSGHIWGGSALAGIAFFLLAPLTAWLENVAPLLFGTTYLLSIIAISQHYKRSAKKIALPADTRNQVESETI</sequence>
<dbReference type="GO" id="GO:0004674">
    <property type="term" value="F:protein serine/threonine kinase activity"/>
    <property type="evidence" value="ECO:0007669"/>
    <property type="project" value="UniProtKB-KW"/>
</dbReference>
<accession>A0A5M6D6P5</accession>
<keyword evidence="4" id="KW-0547">Nucleotide-binding</keyword>
<feature type="transmembrane region" description="Helical" evidence="8">
    <location>
        <begin position="472"/>
        <end position="491"/>
    </location>
</feature>
<dbReference type="CDD" id="cd14014">
    <property type="entry name" value="STKc_PknB_like"/>
    <property type="match status" value="1"/>
</dbReference>
<dbReference type="EC" id="2.7.11.1" evidence="1"/>
<evidence type="ECO:0000256" key="5">
    <source>
        <dbReference type="ARBA" id="ARBA00022777"/>
    </source>
</evidence>
<feature type="transmembrane region" description="Helical" evidence="8">
    <location>
        <begin position="503"/>
        <end position="529"/>
    </location>
</feature>
<evidence type="ECO:0000313" key="10">
    <source>
        <dbReference type="EMBL" id="KAA5543181.1"/>
    </source>
</evidence>
<dbReference type="PANTHER" id="PTHR43289">
    <property type="entry name" value="MITOGEN-ACTIVATED PROTEIN KINASE KINASE KINASE 20-RELATED"/>
    <property type="match status" value="1"/>
</dbReference>
<feature type="transmembrane region" description="Helical" evidence="8">
    <location>
        <begin position="403"/>
        <end position="425"/>
    </location>
</feature>
<dbReference type="Gene3D" id="3.30.200.20">
    <property type="entry name" value="Phosphorylase Kinase, domain 1"/>
    <property type="match status" value="1"/>
</dbReference>
<keyword evidence="8" id="KW-0472">Membrane</keyword>
<keyword evidence="11" id="KW-1185">Reference proteome</keyword>
<feature type="transmembrane region" description="Helical" evidence="8">
    <location>
        <begin position="432"/>
        <end position="452"/>
    </location>
</feature>
<dbReference type="InterPro" id="IPR008271">
    <property type="entry name" value="Ser/Thr_kinase_AS"/>
</dbReference>
<dbReference type="Pfam" id="PF00069">
    <property type="entry name" value="Pkinase"/>
    <property type="match status" value="1"/>
</dbReference>
<evidence type="ECO:0000313" key="11">
    <source>
        <dbReference type="Proteomes" id="UP000324479"/>
    </source>
</evidence>
<evidence type="ECO:0000256" key="2">
    <source>
        <dbReference type="ARBA" id="ARBA00022527"/>
    </source>
</evidence>
<protein>
    <recommendedName>
        <fullName evidence="1">non-specific serine/threonine protein kinase</fullName>
        <ecNumber evidence="1">2.7.11.1</ecNumber>
    </recommendedName>
</protein>
<evidence type="ECO:0000256" key="8">
    <source>
        <dbReference type="SAM" id="Phobius"/>
    </source>
</evidence>
<dbReference type="PROSITE" id="PS50011">
    <property type="entry name" value="PROTEIN_KINASE_DOM"/>
    <property type="match status" value="1"/>
</dbReference>
<dbReference type="SMART" id="SM00220">
    <property type="entry name" value="S_TKc"/>
    <property type="match status" value="1"/>
</dbReference>
<dbReference type="InterPro" id="IPR000719">
    <property type="entry name" value="Prot_kinase_dom"/>
</dbReference>
<gene>
    <name evidence="10" type="ORF">FYK55_12945</name>
</gene>
<dbReference type="SUPFAM" id="SSF56112">
    <property type="entry name" value="Protein kinase-like (PK-like)"/>
    <property type="match status" value="1"/>
</dbReference>
<feature type="region of interest" description="Disordered" evidence="7">
    <location>
        <begin position="1"/>
        <end position="45"/>
    </location>
</feature>
<evidence type="ECO:0000259" key="9">
    <source>
        <dbReference type="PROSITE" id="PS50011"/>
    </source>
</evidence>
<dbReference type="PROSITE" id="PS00108">
    <property type="entry name" value="PROTEIN_KINASE_ST"/>
    <property type="match status" value="1"/>
</dbReference>
<dbReference type="FunFam" id="1.10.510.10:FF:000021">
    <property type="entry name" value="Serine/threonine protein kinase"/>
    <property type="match status" value="1"/>
</dbReference>
<evidence type="ECO:0000256" key="6">
    <source>
        <dbReference type="ARBA" id="ARBA00022840"/>
    </source>
</evidence>
<dbReference type="PANTHER" id="PTHR43289:SF6">
    <property type="entry name" value="SERINE_THREONINE-PROTEIN KINASE NEKL-3"/>
    <property type="match status" value="1"/>
</dbReference>
<feature type="transmembrane region" description="Helical" evidence="8">
    <location>
        <begin position="535"/>
        <end position="555"/>
    </location>
</feature>
<dbReference type="Proteomes" id="UP000324479">
    <property type="component" value="Unassembled WGS sequence"/>
</dbReference>
<keyword evidence="6" id="KW-0067">ATP-binding</keyword>
<keyword evidence="8" id="KW-1133">Transmembrane helix</keyword>
<evidence type="ECO:0000256" key="7">
    <source>
        <dbReference type="SAM" id="MobiDB-lite"/>
    </source>
</evidence>
<keyword evidence="2 10" id="KW-0723">Serine/threonine-protein kinase</keyword>
<keyword evidence="3" id="KW-0808">Transferase</keyword>
<organism evidence="10 11">
    <name type="scientific">Roseiconus nitratireducens</name>
    <dbReference type="NCBI Taxonomy" id="2605748"/>
    <lineage>
        <taxon>Bacteria</taxon>
        <taxon>Pseudomonadati</taxon>
        <taxon>Planctomycetota</taxon>
        <taxon>Planctomycetia</taxon>
        <taxon>Pirellulales</taxon>
        <taxon>Pirellulaceae</taxon>
        <taxon>Roseiconus</taxon>
    </lineage>
</organism>
<dbReference type="AlphaFoldDB" id="A0A5M6D6P5"/>
<keyword evidence="8" id="KW-0812">Transmembrane</keyword>
<evidence type="ECO:0000256" key="1">
    <source>
        <dbReference type="ARBA" id="ARBA00012513"/>
    </source>
</evidence>
<name>A0A5M6D6P5_9BACT</name>
<comment type="caution">
    <text evidence="10">The sequence shown here is derived from an EMBL/GenBank/DDBJ whole genome shotgun (WGS) entry which is preliminary data.</text>
</comment>
<dbReference type="RefSeq" id="WP_150076846.1">
    <property type="nucleotide sequence ID" value="NZ_VWOX01000006.1"/>
</dbReference>
<dbReference type="GO" id="GO:0005524">
    <property type="term" value="F:ATP binding"/>
    <property type="evidence" value="ECO:0007669"/>
    <property type="project" value="UniProtKB-KW"/>
</dbReference>